<dbReference type="GO" id="GO:0035438">
    <property type="term" value="F:cyclic-di-GMP binding"/>
    <property type="evidence" value="ECO:0007669"/>
    <property type="project" value="InterPro"/>
</dbReference>
<protein>
    <recommendedName>
        <fullName evidence="5">Flagellar brake protein</fullName>
    </recommendedName>
</protein>
<evidence type="ECO:0000313" key="4">
    <source>
        <dbReference type="Proteomes" id="UP000481872"/>
    </source>
</evidence>
<dbReference type="InterPro" id="IPR009926">
    <property type="entry name" value="T3SS_YcgR_PilZN"/>
</dbReference>
<reference evidence="3 4" key="1">
    <citation type="submission" date="2020-02" db="EMBL/GenBank/DDBJ databases">
        <title>Genome assembly of a novel Clostridium senegalense strain.</title>
        <authorList>
            <person name="Gupta T.B."/>
            <person name="Jauregui R."/>
            <person name="Maclean P."/>
            <person name="Nawarathana A."/>
            <person name="Brightwell G."/>
        </authorList>
    </citation>
    <scope>NUCLEOTIDE SEQUENCE [LARGE SCALE GENOMIC DNA]</scope>
    <source>
        <strain evidence="3 4">AGRFS4</strain>
    </source>
</reference>
<dbReference type="Proteomes" id="UP000481872">
    <property type="component" value="Unassembled WGS sequence"/>
</dbReference>
<organism evidence="3 4">
    <name type="scientific">Clostridium senegalense</name>
    <dbReference type="NCBI Taxonomy" id="1465809"/>
    <lineage>
        <taxon>Bacteria</taxon>
        <taxon>Bacillati</taxon>
        <taxon>Bacillota</taxon>
        <taxon>Clostridia</taxon>
        <taxon>Eubacteriales</taxon>
        <taxon>Clostridiaceae</taxon>
        <taxon>Clostridium</taxon>
    </lineage>
</organism>
<proteinExistence type="predicted"/>
<gene>
    <name evidence="3" type="ORF">G3M99_01345</name>
</gene>
<sequence length="221" mass="26082">MSINIKFHPNTILEVLTEEGYAKTTIQEVEKDTIAIFIPTINNTYLTMRPNEKYEVIYNDRKGKVYKFKVDVVGRKYDKVPLVILGQPYDIRKIQRRKYVRISHTGIVNYYITKNYPKNKLNSYDILDFKVGYTVDLSGGGLKIRVAEKPQLKDYIIMHLNVTEEIIVLGQIVRIEQDYENKYVCGVDFLEIEEQEREKVIRYIFMEMRRMLKTSGGDNFE</sequence>
<feature type="domain" description="Type III secretion system flagellar brake protein YcgR PilZN" evidence="2">
    <location>
        <begin position="13"/>
        <end position="88"/>
    </location>
</feature>
<dbReference type="EMBL" id="JAAGPU010000001">
    <property type="protein sequence ID" value="NEU03517.1"/>
    <property type="molecule type" value="Genomic_DNA"/>
</dbReference>
<feature type="domain" description="PilZ" evidence="1">
    <location>
        <begin position="95"/>
        <end position="205"/>
    </location>
</feature>
<dbReference type="Gene3D" id="2.40.10.220">
    <property type="entry name" value="predicted glycosyltransferase like domains"/>
    <property type="match status" value="1"/>
</dbReference>
<evidence type="ECO:0000259" key="1">
    <source>
        <dbReference type="Pfam" id="PF07238"/>
    </source>
</evidence>
<evidence type="ECO:0000259" key="2">
    <source>
        <dbReference type="Pfam" id="PF12945"/>
    </source>
</evidence>
<accession>A0A6M0GZ99</accession>
<evidence type="ECO:0000313" key="3">
    <source>
        <dbReference type="EMBL" id="NEU03517.1"/>
    </source>
</evidence>
<dbReference type="InterPro" id="IPR009875">
    <property type="entry name" value="PilZ_domain"/>
</dbReference>
<evidence type="ECO:0008006" key="5">
    <source>
        <dbReference type="Google" id="ProtNLM"/>
    </source>
</evidence>
<keyword evidence="4" id="KW-1185">Reference proteome</keyword>
<dbReference type="SUPFAM" id="SSF141371">
    <property type="entry name" value="PilZ domain-like"/>
    <property type="match status" value="1"/>
</dbReference>
<dbReference type="AlphaFoldDB" id="A0A6M0GZ99"/>
<dbReference type="RefSeq" id="WP_199868862.1">
    <property type="nucleotide sequence ID" value="NZ_JAAGPU010000001.1"/>
</dbReference>
<comment type="caution">
    <text evidence="3">The sequence shown here is derived from an EMBL/GenBank/DDBJ whole genome shotgun (WGS) entry which is preliminary data.</text>
</comment>
<dbReference type="Pfam" id="PF07238">
    <property type="entry name" value="PilZ"/>
    <property type="match status" value="1"/>
</dbReference>
<name>A0A6M0GZ99_9CLOT</name>
<dbReference type="Pfam" id="PF12945">
    <property type="entry name" value="PilZNR"/>
    <property type="match status" value="1"/>
</dbReference>